<sequence length="274" mass="32052">MQNDLPINLATENDLRLPITPRIAEMQLEMKVGLIPPLFISSASVRVITALTETVPLNMMHPVTKETTLAEYLCYSETDIDDMVAHMADAEYIKNLAENISSVDEEDMDTYSQEEVMFMTISEEILDTFEDFEKLKSNRERRYYLYCVLDLFHRDAADTITLFEKTLRNAVIIEACHVLSDSQIEDWNSSLQTESGDCEIAMSSYYLRHKTLLQFYAAGVLYQRPNWFMGIPKPSRYDHMEFFRCVDKGGIFWRLHERFKFGEREFLIKLLWTP</sequence>
<name>A0AAE0H628_9CHLO</name>
<dbReference type="EMBL" id="LGRX02000063">
    <property type="protein sequence ID" value="KAK3289656.1"/>
    <property type="molecule type" value="Genomic_DNA"/>
</dbReference>
<gene>
    <name evidence="1" type="ORF">CYMTET_2926</name>
</gene>
<proteinExistence type="predicted"/>
<accession>A0AAE0H628</accession>
<evidence type="ECO:0000313" key="2">
    <source>
        <dbReference type="Proteomes" id="UP001190700"/>
    </source>
</evidence>
<dbReference type="AlphaFoldDB" id="A0AAE0H628"/>
<evidence type="ECO:0000313" key="1">
    <source>
        <dbReference type="EMBL" id="KAK3289656.1"/>
    </source>
</evidence>
<protein>
    <submittedName>
        <fullName evidence="1">Uncharacterized protein</fullName>
    </submittedName>
</protein>
<dbReference type="Proteomes" id="UP001190700">
    <property type="component" value="Unassembled WGS sequence"/>
</dbReference>
<reference evidence="1 2" key="1">
    <citation type="journal article" date="2015" name="Genome Biol. Evol.">
        <title>Comparative Genomics of a Bacterivorous Green Alga Reveals Evolutionary Causalities and Consequences of Phago-Mixotrophic Mode of Nutrition.</title>
        <authorList>
            <person name="Burns J.A."/>
            <person name="Paasch A."/>
            <person name="Narechania A."/>
            <person name="Kim E."/>
        </authorList>
    </citation>
    <scope>NUCLEOTIDE SEQUENCE [LARGE SCALE GENOMIC DNA]</scope>
    <source>
        <strain evidence="1 2">PLY_AMNH</strain>
    </source>
</reference>
<keyword evidence="2" id="KW-1185">Reference proteome</keyword>
<organism evidence="1 2">
    <name type="scientific">Cymbomonas tetramitiformis</name>
    <dbReference type="NCBI Taxonomy" id="36881"/>
    <lineage>
        <taxon>Eukaryota</taxon>
        <taxon>Viridiplantae</taxon>
        <taxon>Chlorophyta</taxon>
        <taxon>Pyramimonadophyceae</taxon>
        <taxon>Pyramimonadales</taxon>
        <taxon>Pyramimonadaceae</taxon>
        <taxon>Cymbomonas</taxon>
    </lineage>
</organism>
<comment type="caution">
    <text evidence="1">The sequence shown here is derived from an EMBL/GenBank/DDBJ whole genome shotgun (WGS) entry which is preliminary data.</text>
</comment>